<dbReference type="Proteomes" id="UP000276133">
    <property type="component" value="Unassembled WGS sequence"/>
</dbReference>
<evidence type="ECO:0000313" key="1">
    <source>
        <dbReference type="EMBL" id="RNA33326.1"/>
    </source>
</evidence>
<comment type="caution">
    <text evidence="1">The sequence shown here is derived from an EMBL/GenBank/DDBJ whole genome shotgun (WGS) entry which is preliminary data.</text>
</comment>
<keyword evidence="2" id="KW-1185">Reference proteome</keyword>
<dbReference type="EMBL" id="REGN01001654">
    <property type="protein sequence ID" value="RNA33326.1"/>
    <property type="molecule type" value="Genomic_DNA"/>
</dbReference>
<reference evidence="1 2" key="1">
    <citation type="journal article" date="2018" name="Sci. Rep.">
        <title>Genomic signatures of local adaptation to the degree of environmental predictability in rotifers.</title>
        <authorList>
            <person name="Franch-Gras L."/>
            <person name="Hahn C."/>
            <person name="Garcia-Roger E.M."/>
            <person name="Carmona M.J."/>
            <person name="Serra M."/>
            <person name="Gomez A."/>
        </authorList>
    </citation>
    <scope>NUCLEOTIDE SEQUENCE [LARGE SCALE GENOMIC DNA]</scope>
    <source>
        <strain evidence="1">HYR1</strain>
    </source>
</reference>
<organism evidence="1 2">
    <name type="scientific">Brachionus plicatilis</name>
    <name type="common">Marine rotifer</name>
    <name type="synonym">Brachionus muelleri</name>
    <dbReference type="NCBI Taxonomy" id="10195"/>
    <lineage>
        <taxon>Eukaryota</taxon>
        <taxon>Metazoa</taxon>
        <taxon>Spiralia</taxon>
        <taxon>Gnathifera</taxon>
        <taxon>Rotifera</taxon>
        <taxon>Eurotatoria</taxon>
        <taxon>Monogononta</taxon>
        <taxon>Pseudotrocha</taxon>
        <taxon>Ploima</taxon>
        <taxon>Brachionidae</taxon>
        <taxon>Brachionus</taxon>
    </lineage>
</organism>
<sequence>MKAYVLTLKSSLSGLGVKIDKGLVSKTNIQRYLKNCFGHKNALITSLSKEYVDVFVESSRIPNFRIPLSIVSKNLQQWIIQSLLEVVIY</sequence>
<name>A0A3M7SBZ2_BRAPC</name>
<protein>
    <submittedName>
        <fullName evidence="1">Uncharacterized protein</fullName>
    </submittedName>
</protein>
<evidence type="ECO:0000313" key="2">
    <source>
        <dbReference type="Proteomes" id="UP000276133"/>
    </source>
</evidence>
<accession>A0A3M7SBZ2</accession>
<gene>
    <name evidence="1" type="ORF">BpHYR1_039026</name>
</gene>
<proteinExistence type="predicted"/>
<dbReference type="AlphaFoldDB" id="A0A3M7SBZ2"/>